<gene>
    <name evidence="1" type="ORF">L6164_010591</name>
</gene>
<proteinExistence type="predicted"/>
<comment type="caution">
    <text evidence="1">The sequence shown here is derived from an EMBL/GenBank/DDBJ whole genome shotgun (WGS) entry which is preliminary data.</text>
</comment>
<dbReference type="Proteomes" id="UP000828941">
    <property type="component" value="Chromosome 4"/>
</dbReference>
<reference evidence="1 2" key="1">
    <citation type="journal article" date="2022" name="DNA Res.">
        <title>Chromosomal-level genome assembly of the orchid tree Bauhinia variegata (Leguminosae; Cercidoideae) supports the allotetraploid origin hypothesis of Bauhinia.</title>
        <authorList>
            <person name="Zhong Y."/>
            <person name="Chen Y."/>
            <person name="Zheng D."/>
            <person name="Pang J."/>
            <person name="Liu Y."/>
            <person name="Luo S."/>
            <person name="Meng S."/>
            <person name="Qian L."/>
            <person name="Wei D."/>
            <person name="Dai S."/>
            <person name="Zhou R."/>
        </authorList>
    </citation>
    <scope>NUCLEOTIDE SEQUENCE [LARGE SCALE GENOMIC DNA]</scope>
    <source>
        <strain evidence="1">BV-YZ2020</strain>
    </source>
</reference>
<name>A0ACB9PNM1_BAUVA</name>
<keyword evidence="2" id="KW-1185">Reference proteome</keyword>
<evidence type="ECO:0000313" key="1">
    <source>
        <dbReference type="EMBL" id="KAI4350066.1"/>
    </source>
</evidence>
<protein>
    <submittedName>
        <fullName evidence="1">Uncharacterized protein</fullName>
    </submittedName>
</protein>
<accession>A0ACB9PNM1</accession>
<organism evidence="1 2">
    <name type="scientific">Bauhinia variegata</name>
    <name type="common">Purple orchid tree</name>
    <name type="synonym">Phanera variegata</name>
    <dbReference type="NCBI Taxonomy" id="167791"/>
    <lineage>
        <taxon>Eukaryota</taxon>
        <taxon>Viridiplantae</taxon>
        <taxon>Streptophyta</taxon>
        <taxon>Embryophyta</taxon>
        <taxon>Tracheophyta</taxon>
        <taxon>Spermatophyta</taxon>
        <taxon>Magnoliopsida</taxon>
        <taxon>eudicotyledons</taxon>
        <taxon>Gunneridae</taxon>
        <taxon>Pentapetalae</taxon>
        <taxon>rosids</taxon>
        <taxon>fabids</taxon>
        <taxon>Fabales</taxon>
        <taxon>Fabaceae</taxon>
        <taxon>Cercidoideae</taxon>
        <taxon>Cercideae</taxon>
        <taxon>Bauhiniinae</taxon>
        <taxon>Bauhinia</taxon>
    </lineage>
</organism>
<evidence type="ECO:0000313" key="2">
    <source>
        <dbReference type="Proteomes" id="UP000828941"/>
    </source>
</evidence>
<dbReference type="EMBL" id="CM039429">
    <property type="protein sequence ID" value="KAI4350066.1"/>
    <property type="molecule type" value="Genomic_DNA"/>
</dbReference>
<sequence length="123" mass="13706">MSRQQVKVKRETLEACTTCPLCHKLFKDATTMSLCLRNFCRKCIYEKLSDDETDSCPVCNIDLGCVPVDRRTRECATEVARKAINSLEGARVFAVELFLAKDGQILLNEVAPSALTDFLTGRG</sequence>